<accession>A0ABN2N3T5</accession>
<dbReference type="SUPFAM" id="SSF54593">
    <property type="entry name" value="Glyoxalase/Bleomycin resistance protein/Dihydroxybiphenyl dioxygenase"/>
    <property type="match status" value="1"/>
</dbReference>
<comment type="caution">
    <text evidence="3">The sequence shown here is derived from an EMBL/GenBank/DDBJ whole genome shotgun (WGS) entry which is preliminary data.</text>
</comment>
<dbReference type="InterPro" id="IPR037523">
    <property type="entry name" value="VOC_core"/>
</dbReference>
<dbReference type="Pfam" id="PF13669">
    <property type="entry name" value="Glyoxalase_4"/>
    <property type="match status" value="1"/>
</dbReference>
<organism evidence="3 4">
    <name type="scientific">Pseudonocardia ailaonensis</name>
    <dbReference type="NCBI Taxonomy" id="367279"/>
    <lineage>
        <taxon>Bacteria</taxon>
        <taxon>Bacillati</taxon>
        <taxon>Actinomycetota</taxon>
        <taxon>Actinomycetes</taxon>
        <taxon>Pseudonocardiales</taxon>
        <taxon>Pseudonocardiaceae</taxon>
        <taxon>Pseudonocardia</taxon>
    </lineage>
</organism>
<proteinExistence type="predicted"/>
<dbReference type="RefSeq" id="WP_344417646.1">
    <property type="nucleotide sequence ID" value="NZ_BAAAQK010000009.1"/>
</dbReference>
<evidence type="ECO:0000313" key="3">
    <source>
        <dbReference type="EMBL" id="GAA1851051.1"/>
    </source>
</evidence>
<dbReference type="EMBL" id="BAAAQK010000009">
    <property type="protein sequence ID" value="GAA1851051.1"/>
    <property type="molecule type" value="Genomic_DNA"/>
</dbReference>
<dbReference type="PANTHER" id="PTHR43048:SF3">
    <property type="entry name" value="METHYLMALONYL-COA EPIMERASE, MITOCHONDRIAL"/>
    <property type="match status" value="1"/>
</dbReference>
<feature type="domain" description="VOC" evidence="2">
    <location>
        <begin position="14"/>
        <end position="142"/>
    </location>
</feature>
<reference evidence="3 4" key="1">
    <citation type="journal article" date="2019" name="Int. J. Syst. Evol. Microbiol.">
        <title>The Global Catalogue of Microorganisms (GCM) 10K type strain sequencing project: providing services to taxonomists for standard genome sequencing and annotation.</title>
        <authorList>
            <consortium name="The Broad Institute Genomics Platform"/>
            <consortium name="The Broad Institute Genome Sequencing Center for Infectious Disease"/>
            <person name="Wu L."/>
            <person name="Ma J."/>
        </authorList>
    </citation>
    <scope>NUCLEOTIDE SEQUENCE [LARGE SCALE GENOMIC DNA]</scope>
    <source>
        <strain evidence="3 4">JCM 16009</strain>
    </source>
</reference>
<dbReference type="Proteomes" id="UP001500449">
    <property type="component" value="Unassembled WGS sequence"/>
</dbReference>
<keyword evidence="4" id="KW-1185">Reference proteome</keyword>
<dbReference type="InterPro" id="IPR029068">
    <property type="entry name" value="Glyas_Bleomycin-R_OHBP_Dase"/>
</dbReference>
<evidence type="ECO:0000313" key="4">
    <source>
        <dbReference type="Proteomes" id="UP001500449"/>
    </source>
</evidence>
<sequence length="169" mass="18340">MAARSGPPRSLRAAFDHVAVAAPRIRDLLPLYGDLLGGRFAFGGDNPRVGYRALHLRYPDDRRVELMEPLPGSTFFDSFFARTRGGGVHHLTFVVADIRVALHEVVAGGWTPTAVFIDDPAWREVFLHPRETGGTLLQLLQKEEGQPVTAGMEEVLAGRGLAGTGTISP</sequence>
<evidence type="ECO:0000256" key="1">
    <source>
        <dbReference type="ARBA" id="ARBA00022723"/>
    </source>
</evidence>
<evidence type="ECO:0000259" key="2">
    <source>
        <dbReference type="PROSITE" id="PS51819"/>
    </source>
</evidence>
<name>A0ABN2N3T5_9PSEU</name>
<dbReference type="PROSITE" id="PS51819">
    <property type="entry name" value="VOC"/>
    <property type="match status" value="1"/>
</dbReference>
<keyword evidence="1" id="KW-0479">Metal-binding</keyword>
<dbReference type="PANTHER" id="PTHR43048">
    <property type="entry name" value="METHYLMALONYL-COA EPIMERASE"/>
    <property type="match status" value="1"/>
</dbReference>
<dbReference type="Gene3D" id="3.10.180.10">
    <property type="entry name" value="2,3-Dihydroxybiphenyl 1,2-Dioxygenase, domain 1"/>
    <property type="match status" value="1"/>
</dbReference>
<protein>
    <recommendedName>
        <fullName evidence="2">VOC domain-containing protein</fullName>
    </recommendedName>
</protein>
<gene>
    <name evidence="3" type="ORF">GCM10009836_33780</name>
</gene>
<dbReference type="InterPro" id="IPR051785">
    <property type="entry name" value="MMCE/EMCE_epimerase"/>
</dbReference>